<gene>
    <name evidence="2" type="ORF">SUZIE_188670</name>
</gene>
<organism evidence="2 3">
    <name type="scientific">Sciurus carolinensis</name>
    <name type="common">Eastern gray squirrel</name>
    <dbReference type="NCBI Taxonomy" id="30640"/>
    <lineage>
        <taxon>Eukaryota</taxon>
        <taxon>Metazoa</taxon>
        <taxon>Chordata</taxon>
        <taxon>Craniata</taxon>
        <taxon>Vertebrata</taxon>
        <taxon>Euteleostomi</taxon>
        <taxon>Mammalia</taxon>
        <taxon>Eutheria</taxon>
        <taxon>Euarchontoglires</taxon>
        <taxon>Glires</taxon>
        <taxon>Rodentia</taxon>
        <taxon>Sciuromorpha</taxon>
        <taxon>Sciuridae</taxon>
        <taxon>Sciurinae</taxon>
        <taxon>Sciurini</taxon>
        <taxon>Sciurus</taxon>
    </lineage>
</organism>
<dbReference type="InterPro" id="IPR013837">
    <property type="entry name" value="ATP_synth_F0_suB"/>
</dbReference>
<comment type="function">
    <text evidence="1">Subunit b, of the mitochondrial membrane ATP synthase complex (F(1)F(0) ATP synthase or Complex V) that produces ATP from ADP in the presence of a proton gradient across the membrane which is generated by electron transport complexes of the respiratory chain. ATP synthase complex consist of a soluble F(1) head domain - the catalytic core - and a membrane F(1) domain - the membrane proton channel. These two domains are linked by a central stalk rotating inside the F(1) region and a stationary peripheral stalk. During catalysis, ATP synthesis in the catalytic domain of F(1) is coupled via a rotary mechanism of the central stalk subunits to proton translocation. In vivo, can only synthesize ATP although its ATP hydrolase activity can be activated artificially in vitro. Part of the complex F(0) domain. Part of the complex F(0) domain and the peripheric stalk, which acts as a stator to hold the catalytic alpha(3)beta(3) subcomplex and subunit a/ATP6 static relative to the rotary elements.</text>
</comment>
<evidence type="ECO:0000313" key="2">
    <source>
        <dbReference type="EMBL" id="MBZ3886591.1"/>
    </source>
</evidence>
<keyword evidence="1" id="KW-0496">Mitochondrion</keyword>
<dbReference type="PANTHER" id="PTHR12733:SF3">
    <property type="entry name" value="ATP SYNTHASE F(0) COMPLEX SUBUNIT B1, MITOCHONDRIAL"/>
    <property type="match status" value="1"/>
</dbReference>
<name>A0AA41T6F0_SCICA</name>
<keyword evidence="3" id="KW-1185">Reference proteome</keyword>
<keyword evidence="1" id="KW-0472">Membrane</keyword>
<protein>
    <recommendedName>
        <fullName evidence="1">ATP synthase subunit b</fullName>
    </recommendedName>
</protein>
<dbReference type="GO" id="GO:0005743">
    <property type="term" value="C:mitochondrial inner membrane"/>
    <property type="evidence" value="ECO:0007669"/>
    <property type="project" value="UniProtKB-SubCell"/>
</dbReference>
<keyword evidence="1" id="KW-0406">Ion transport</keyword>
<accession>A0AA41T6F0</accession>
<dbReference type="GO" id="GO:0045259">
    <property type="term" value="C:proton-transporting ATP synthase complex"/>
    <property type="evidence" value="ECO:0007669"/>
    <property type="project" value="UniProtKB-KW"/>
</dbReference>
<proteinExistence type="inferred from homology"/>
<keyword evidence="1" id="KW-0999">Mitochondrion inner membrane</keyword>
<comment type="similarity">
    <text evidence="1">Belongs to the eukaryotic ATPase B chain family.</text>
</comment>
<comment type="caution">
    <text evidence="2">The sequence shown here is derived from an EMBL/GenBank/DDBJ whole genome shotgun (WGS) entry which is preliminary data.</text>
</comment>
<dbReference type="Proteomes" id="UP001166674">
    <property type="component" value="Unassembled WGS sequence"/>
</dbReference>
<keyword evidence="1" id="KW-0375">Hydrogen ion transport</keyword>
<sequence>MAMAVDPVVLVPPAVFTVTYFSSAVPDQNMMLRKEHEPMINWVEKHMVQSISAQQAQETTAKCIADLQLFPRKVQAQPVM</sequence>
<dbReference type="GO" id="GO:0046933">
    <property type="term" value="F:proton-transporting ATP synthase activity, rotational mechanism"/>
    <property type="evidence" value="ECO:0007669"/>
    <property type="project" value="TreeGrafter"/>
</dbReference>
<dbReference type="PANTHER" id="PTHR12733">
    <property type="entry name" value="MITOCHONDRIAL ATP SYNTHASE B CHAIN"/>
    <property type="match status" value="1"/>
</dbReference>
<comment type="subunit">
    <text evidence="1">F-type ATPases have 2 components, CF(1) - the catalytic core - and CF(0) - the membrane proton channel. CF(1) and CF(0) have multiple subunits.</text>
</comment>
<keyword evidence="1" id="KW-0138">CF(0)</keyword>
<comment type="subcellular location">
    <subcellularLocation>
        <location evidence="1">Mitochondrion</location>
    </subcellularLocation>
    <subcellularLocation>
        <location evidence="1">Mitochondrion inner membrane</location>
    </subcellularLocation>
</comment>
<dbReference type="EMBL" id="JAATJV010410300">
    <property type="protein sequence ID" value="MBZ3886591.1"/>
    <property type="molecule type" value="Genomic_DNA"/>
</dbReference>
<evidence type="ECO:0000256" key="1">
    <source>
        <dbReference type="RuleBase" id="RU368017"/>
    </source>
</evidence>
<keyword evidence="1" id="KW-0813">Transport</keyword>
<dbReference type="AlphaFoldDB" id="A0AA41T6F0"/>
<reference evidence="2" key="1">
    <citation type="submission" date="2020-03" db="EMBL/GenBank/DDBJ databases">
        <title>Studies in the Genomics of Life Span.</title>
        <authorList>
            <person name="Glass D."/>
        </authorList>
    </citation>
    <scope>NUCLEOTIDE SEQUENCE</scope>
    <source>
        <strain evidence="2">SUZIE</strain>
        <tissue evidence="2">Muscle</tissue>
    </source>
</reference>
<evidence type="ECO:0000313" key="3">
    <source>
        <dbReference type="Proteomes" id="UP001166674"/>
    </source>
</evidence>
<dbReference type="Gene3D" id="1.20.5.2210">
    <property type="match status" value="1"/>
</dbReference>